<protein>
    <submittedName>
        <fullName evidence="2">Glycosyltransferase family 2 protein</fullName>
    </submittedName>
</protein>
<dbReference type="Gene3D" id="3.90.550.10">
    <property type="entry name" value="Spore Coat Polysaccharide Biosynthesis Protein SpsA, Chain A"/>
    <property type="match status" value="1"/>
</dbReference>
<proteinExistence type="predicted"/>
<dbReference type="InterPro" id="IPR029044">
    <property type="entry name" value="Nucleotide-diphossugar_trans"/>
</dbReference>
<accession>A0A6M4ISY9</accession>
<feature type="domain" description="Glycosyltransferase 2-like" evidence="1">
    <location>
        <begin position="25"/>
        <end position="179"/>
    </location>
</feature>
<evidence type="ECO:0000313" key="2">
    <source>
        <dbReference type="EMBL" id="QJR37325.1"/>
    </source>
</evidence>
<dbReference type="AlphaFoldDB" id="A0A6M4ISY9"/>
<dbReference type="EMBL" id="CP053085">
    <property type="protein sequence ID" value="QJR37325.1"/>
    <property type="molecule type" value="Genomic_DNA"/>
</dbReference>
<dbReference type="GO" id="GO:0016740">
    <property type="term" value="F:transferase activity"/>
    <property type="evidence" value="ECO:0007669"/>
    <property type="project" value="UniProtKB-KW"/>
</dbReference>
<keyword evidence="3" id="KW-1185">Reference proteome</keyword>
<keyword evidence="2" id="KW-0808">Transferase</keyword>
<gene>
    <name evidence="2" type="ORF">HKW67_18325</name>
</gene>
<dbReference type="PANTHER" id="PTHR48090:SF7">
    <property type="entry name" value="RFBJ PROTEIN"/>
    <property type="match status" value="1"/>
</dbReference>
<dbReference type="SUPFAM" id="SSF53448">
    <property type="entry name" value="Nucleotide-diphospho-sugar transferases"/>
    <property type="match status" value="1"/>
</dbReference>
<evidence type="ECO:0000313" key="3">
    <source>
        <dbReference type="Proteomes" id="UP000500938"/>
    </source>
</evidence>
<dbReference type="CDD" id="cd04179">
    <property type="entry name" value="DPM_DPG-synthase_like"/>
    <property type="match status" value="1"/>
</dbReference>
<dbReference type="Pfam" id="PF00535">
    <property type="entry name" value="Glycos_transf_2"/>
    <property type="match status" value="1"/>
</dbReference>
<dbReference type="KEGG" id="ggr:HKW67_18325"/>
<dbReference type="InterPro" id="IPR050256">
    <property type="entry name" value="Glycosyltransferase_2"/>
</dbReference>
<sequence length="275" mass="30062">MSAIVGALASAFTIHEYGDARVAAVIPARNEARTIAEVVRESARYVHEVLVLDGGSRDGTAEQARAAGARVITDRGRGKGAAVRQSLGETTADVVVFLDADGSHDPTDIPSLVRPVLAREAELCVGSRFSGGTDELSVTVGQLIRTIGNISMNIAINRRFDVALTDTLNGFRAIRREVALEVKLAEDRHTIEQEMVMKVLAYGYRVVNRPTHEYARLFGTSHIAVWREWPTFVRCVLVNIFQSQRAPLTHGVRVKPALETWMRESTPLESAASDS</sequence>
<dbReference type="InterPro" id="IPR001173">
    <property type="entry name" value="Glyco_trans_2-like"/>
</dbReference>
<dbReference type="Proteomes" id="UP000500938">
    <property type="component" value="Chromosome"/>
</dbReference>
<name>A0A6M4ISY9_9BACT</name>
<evidence type="ECO:0000259" key="1">
    <source>
        <dbReference type="Pfam" id="PF00535"/>
    </source>
</evidence>
<dbReference type="PANTHER" id="PTHR48090">
    <property type="entry name" value="UNDECAPRENYL-PHOSPHATE 4-DEOXY-4-FORMAMIDO-L-ARABINOSE TRANSFERASE-RELATED"/>
    <property type="match status" value="1"/>
</dbReference>
<reference evidence="2 3" key="1">
    <citation type="submission" date="2020-05" db="EMBL/GenBank/DDBJ databases">
        <title>Complete genome sequence of Gemmatimonas greenlandica TET16.</title>
        <authorList>
            <person name="Zeng Y."/>
        </authorList>
    </citation>
    <scope>NUCLEOTIDE SEQUENCE [LARGE SCALE GENOMIC DNA]</scope>
    <source>
        <strain evidence="2 3">TET16</strain>
    </source>
</reference>
<dbReference type="RefSeq" id="WP_171226759.1">
    <property type="nucleotide sequence ID" value="NZ_CP053085.1"/>
</dbReference>
<organism evidence="2 3">
    <name type="scientific">Gemmatimonas groenlandica</name>
    <dbReference type="NCBI Taxonomy" id="2732249"/>
    <lineage>
        <taxon>Bacteria</taxon>
        <taxon>Pseudomonadati</taxon>
        <taxon>Gemmatimonadota</taxon>
        <taxon>Gemmatimonadia</taxon>
        <taxon>Gemmatimonadales</taxon>
        <taxon>Gemmatimonadaceae</taxon>
        <taxon>Gemmatimonas</taxon>
    </lineage>
</organism>